<evidence type="ECO:0000256" key="9">
    <source>
        <dbReference type="PROSITE-ProRule" id="PRU00039"/>
    </source>
</evidence>
<dbReference type="SMART" id="SM00041">
    <property type="entry name" value="CT"/>
    <property type="match status" value="1"/>
</dbReference>
<dbReference type="GO" id="GO:0036122">
    <property type="term" value="F:BMP binding"/>
    <property type="evidence" value="ECO:0007669"/>
    <property type="project" value="TreeGrafter"/>
</dbReference>
<evidence type="ECO:0000256" key="10">
    <source>
        <dbReference type="SAM" id="SignalP"/>
    </source>
</evidence>
<dbReference type="PANTHER" id="PTHR15283:SF7">
    <property type="entry name" value="BURSICON"/>
    <property type="match status" value="1"/>
</dbReference>
<comment type="subcellular location">
    <subcellularLocation>
        <location evidence="1">Secreted</location>
    </subcellularLocation>
</comment>
<dbReference type="GeneID" id="117299918"/>
<evidence type="ECO:0000259" key="11">
    <source>
        <dbReference type="PROSITE" id="PS01225"/>
    </source>
</evidence>
<dbReference type="InterPro" id="IPR004133">
    <property type="entry name" value="DAN_dom"/>
</dbReference>
<feature type="disulfide bond" evidence="9">
    <location>
        <begin position="51"/>
        <end position="100"/>
    </location>
</feature>
<dbReference type="GO" id="GO:0009887">
    <property type="term" value="P:animal organ morphogenesis"/>
    <property type="evidence" value="ECO:0007669"/>
    <property type="project" value="TreeGrafter"/>
</dbReference>
<dbReference type="InterPro" id="IPR029034">
    <property type="entry name" value="Cystine-knot_cytokine"/>
</dbReference>
<dbReference type="GO" id="GO:0005615">
    <property type="term" value="C:extracellular space"/>
    <property type="evidence" value="ECO:0007669"/>
    <property type="project" value="TreeGrafter"/>
</dbReference>
<evidence type="ECO:0000256" key="1">
    <source>
        <dbReference type="ARBA" id="ARBA00004613"/>
    </source>
</evidence>
<dbReference type="Gene3D" id="2.10.90.10">
    <property type="entry name" value="Cystine-knot cytokines"/>
    <property type="match status" value="1"/>
</dbReference>
<comment type="subunit">
    <text evidence="2">Heterodimer of burs and pburs.</text>
</comment>
<evidence type="ECO:0000256" key="7">
    <source>
        <dbReference type="ARBA" id="ARBA00023157"/>
    </source>
</evidence>
<keyword evidence="5" id="KW-0372">Hormone</keyword>
<keyword evidence="7 9" id="KW-1015">Disulfide bond</keyword>
<dbReference type="GO" id="GO:0005179">
    <property type="term" value="F:hormone activity"/>
    <property type="evidence" value="ECO:0007669"/>
    <property type="project" value="UniProtKB-KW"/>
</dbReference>
<protein>
    <recommendedName>
        <fullName evidence="3">Bursicon</fullName>
    </recommendedName>
    <alternativeName>
        <fullName evidence="8">Bursicon subunit alpha</fullName>
    </alternativeName>
</protein>
<dbReference type="AlphaFoldDB" id="A0A0U2Q695"/>
<evidence type="ECO:0000256" key="6">
    <source>
        <dbReference type="ARBA" id="ARBA00022729"/>
    </source>
</evidence>
<sequence length="139" mass="15366">MDSHHRNTGTASATVVVKCALIAILLLGVISQCSAVCRRQPLIHSIVHEGCQTKRLRTFGCRGTCNSYSRVSPTDYTQMERSCQCCQESQHVVGFVELNCPSLSPPTQIVEFRHVRSCSCRPCNSVSGVPRVTRLEDLE</sequence>
<evidence type="ECO:0000313" key="12">
    <source>
        <dbReference type="EMBL" id="ALJ99968.1"/>
    </source>
</evidence>
<dbReference type="InterPro" id="IPR006207">
    <property type="entry name" value="Cys_knot_C"/>
</dbReference>
<dbReference type="PANTHER" id="PTHR15283">
    <property type="entry name" value="GREMLIN 1"/>
    <property type="match status" value="1"/>
</dbReference>
<dbReference type="Pfam" id="PF03045">
    <property type="entry name" value="DAN"/>
    <property type="match status" value="1"/>
</dbReference>
<organism evidence="12">
    <name type="scientific">Asterias rubens</name>
    <name type="common">Common European starfish</name>
    <name type="synonym">Asterias vulgaris</name>
    <dbReference type="NCBI Taxonomy" id="7604"/>
    <lineage>
        <taxon>Eukaryota</taxon>
        <taxon>Metazoa</taxon>
        <taxon>Echinodermata</taxon>
        <taxon>Eleutherozoa</taxon>
        <taxon>Asterozoa</taxon>
        <taxon>Asteroidea</taxon>
        <taxon>Forcipulatacea</taxon>
        <taxon>Forcipulatida</taxon>
        <taxon>Asteriidae</taxon>
        <taxon>Asterias</taxon>
    </lineage>
</organism>
<evidence type="ECO:0000256" key="4">
    <source>
        <dbReference type="ARBA" id="ARBA00022525"/>
    </source>
</evidence>
<dbReference type="OrthoDB" id="6493004at2759"/>
<accession>A0A0U2Q695</accession>
<dbReference type="RefSeq" id="XP_033639409.1">
    <property type="nucleotide sequence ID" value="XM_033783518.1"/>
</dbReference>
<proteinExistence type="evidence at transcript level"/>
<feature type="domain" description="CTCK" evidence="11">
    <location>
        <begin position="37"/>
        <end position="124"/>
    </location>
</feature>
<evidence type="ECO:0000256" key="5">
    <source>
        <dbReference type="ARBA" id="ARBA00022702"/>
    </source>
</evidence>
<reference evidence="12" key="1">
    <citation type="submission" date="2015-08" db="EMBL/GenBank/DDBJ databases">
        <authorList>
            <person name="Babu N.S."/>
            <person name="Beckwith C.J."/>
            <person name="Beseler K.G."/>
            <person name="Brison A."/>
            <person name="Carone J.V."/>
            <person name="Caskin T.P."/>
            <person name="Diamond M."/>
            <person name="Durham M.E."/>
            <person name="Foxe J.M."/>
            <person name="Go M."/>
            <person name="Henderson B.A."/>
            <person name="Jones I.B."/>
            <person name="McGettigan J.A."/>
            <person name="Micheletti S.J."/>
            <person name="Nasrallah M.E."/>
            <person name="Ortiz D."/>
            <person name="Piller C.R."/>
            <person name="Privatt S.R."/>
            <person name="Schneider S.L."/>
            <person name="Sharp S."/>
            <person name="Smith T.C."/>
            <person name="Stanton J.D."/>
            <person name="Ullery H.E."/>
            <person name="Wilson R.J."/>
            <person name="Serrano M.G."/>
            <person name="Buck G."/>
            <person name="Lee V."/>
            <person name="Wang Y."/>
            <person name="Carvalho R."/>
            <person name="Voegtly L."/>
            <person name="Shi R."/>
            <person name="Duckworth R."/>
            <person name="Johnson A."/>
            <person name="Loviza R."/>
            <person name="Walstead R."/>
            <person name="Shah Z."/>
            <person name="Kiflezghi M."/>
            <person name="Wade K."/>
            <person name="Ball S.L."/>
            <person name="Bradley K.W."/>
            <person name="Asai D.J."/>
            <person name="Bowman C.A."/>
            <person name="Russell D.A."/>
            <person name="Pope W.H."/>
            <person name="Jacobs-Sera D."/>
            <person name="Hendrix R.W."/>
            <person name="Hatfull G.F."/>
        </authorList>
    </citation>
    <scope>NUCLEOTIDE SEQUENCE</scope>
    <source>
        <tissue evidence="12">Radial nerve</tissue>
    </source>
</reference>
<feature type="chain" id="PRO_5006831840" description="Bursicon" evidence="10">
    <location>
        <begin position="36"/>
        <end position="139"/>
    </location>
</feature>
<keyword evidence="6 10" id="KW-0732">Signal</keyword>
<evidence type="ECO:0000256" key="3">
    <source>
        <dbReference type="ARBA" id="ARBA00018035"/>
    </source>
</evidence>
<dbReference type="OMA" id="SFACTGR"/>
<dbReference type="PROSITE" id="PS01225">
    <property type="entry name" value="CTCK_2"/>
    <property type="match status" value="1"/>
</dbReference>
<evidence type="ECO:0000256" key="2">
    <source>
        <dbReference type="ARBA" id="ARBA00011633"/>
    </source>
</evidence>
<evidence type="ECO:0000256" key="8">
    <source>
        <dbReference type="ARBA" id="ARBA00029634"/>
    </source>
</evidence>
<dbReference type="GO" id="GO:0038098">
    <property type="term" value="P:sequestering of BMP from receptor via BMP binding"/>
    <property type="evidence" value="ECO:0007669"/>
    <property type="project" value="TreeGrafter"/>
</dbReference>
<keyword evidence="4" id="KW-0964">Secreted</keyword>
<feature type="signal peptide" evidence="10">
    <location>
        <begin position="1"/>
        <end position="35"/>
    </location>
</feature>
<name>A0A0U2Q695_ASTRU</name>
<dbReference type="EMBL" id="KT601726">
    <property type="protein sequence ID" value="ALJ99968.1"/>
    <property type="molecule type" value="mRNA"/>
</dbReference>
<comment type="caution">
    <text evidence="9">Lacks conserved residue(s) required for the propagation of feature annotation.</text>
</comment>